<name>A0AAD6HS00_9EURO</name>
<keyword evidence="6" id="KW-0408">Iron</keyword>
<dbReference type="InterPro" id="IPR034804">
    <property type="entry name" value="SQR/QFR_C/D"/>
</dbReference>
<dbReference type="NCBIfam" id="TIGR02970">
    <property type="entry name" value="succ_dehyd_cytB"/>
    <property type="match status" value="1"/>
</dbReference>
<feature type="transmembrane region" description="Helical" evidence="8">
    <location>
        <begin position="70"/>
        <end position="93"/>
    </location>
</feature>
<keyword evidence="7 8" id="KW-0472">Membrane</keyword>
<dbReference type="PANTHER" id="PTHR10978:SF5">
    <property type="entry name" value="SUCCINATE DEHYDROGENASE CYTOCHROME B560 SUBUNIT, MITOCHONDRIAL"/>
    <property type="match status" value="1"/>
</dbReference>
<accession>A0AAD6HS00</accession>
<evidence type="ECO:0000256" key="1">
    <source>
        <dbReference type="ARBA" id="ARBA00004370"/>
    </source>
</evidence>
<evidence type="ECO:0000256" key="6">
    <source>
        <dbReference type="ARBA" id="ARBA00023004"/>
    </source>
</evidence>
<evidence type="ECO:0000256" key="3">
    <source>
        <dbReference type="ARBA" id="ARBA00022692"/>
    </source>
</evidence>
<organism evidence="9 10">
    <name type="scientific">Penicillium malachiteum</name>
    <dbReference type="NCBI Taxonomy" id="1324776"/>
    <lineage>
        <taxon>Eukaryota</taxon>
        <taxon>Fungi</taxon>
        <taxon>Dikarya</taxon>
        <taxon>Ascomycota</taxon>
        <taxon>Pezizomycotina</taxon>
        <taxon>Eurotiomycetes</taxon>
        <taxon>Eurotiomycetidae</taxon>
        <taxon>Eurotiales</taxon>
        <taxon>Aspergillaceae</taxon>
        <taxon>Penicillium</taxon>
    </lineage>
</organism>
<dbReference type="GO" id="GO:0009055">
    <property type="term" value="F:electron transfer activity"/>
    <property type="evidence" value="ECO:0007669"/>
    <property type="project" value="InterPro"/>
</dbReference>
<dbReference type="CDD" id="cd03499">
    <property type="entry name" value="SQR_TypeC_SdhC"/>
    <property type="match status" value="1"/>
</dbReference>
<evidence type="ECO:0000256" key="7">
    <source>
        <dbReference type="ARBA" id="ARBA00023136"/>
    </source>
</evidence>
<evidence type="ECO:0000256" key="2">
    <source>
        <dbReference type="ARBA" id="ARBA00022617"/>
    </source>
</evidence>
<dbReference type="GO" id="GO:0046872">
    <property type="term" value="F:metal ion binding"/>
    <property type="evidence" value="ECO:0007669"/>
    <property type="project" value="UniProtKB-KW"/>
</dbReference>
<dbReference type="InterPro" id="IPR014314">
    <property type="entry name" value="Succ_DH_cytb556"/>
</dbReference>
<evidence type="ECO:0000256" key="5">
    <source>
        <dbReference type="ARBA" id="ARBA00022989"/>
    </source>
</evidence>
<dbReference type="AlphaFoldDB" id="A0AAD6HS00"/>
<feature type="transmembrane region" description="Helical" evidence="8">
    <location>
        <begin position="155"/>
        <end position="173"/>
    </location>
</feature>
<reference evidence="9" key="2">
    <citation type="submission" date="2023-01" db="EMBL/GenBank/DDBJ databases">
        <authorList>
            <person name="Petersen C."/>
        </authorList>
    </citation>
    <scope>NUCLEOTIDE SEQUENCE</scope>
    <source>
        <strain evidence="9">IBT 17514</strain>
    </source>
</reference>
<keyword evidence="10" id="KW-1185">Reference proteome</keyword>
<dbReference type="Proteomes" id="UP001215712">
    <property type="component" value="Unassembled WGS sequence"/>
</dbReference>
<comment type="caution">
    <text evidence="9">The sequence shown here is derived from an EMBL/GenBank/DDBJ whole genome shotgun (WGS) entry which is preliminary data.</text>
</comment>
<sequence>MSCALVYRGIARPRTTLFTSKTPVLHRRYLSTQTIQSESPKDRLAAQRLRRPVSPHLSVYKWNYVNSSSALHRITGILLSGSLYGFATLYLFAPTLGLHLDSATIVEAFGSLPVTFKTAIKFGISVPFTYHAFNGVKHLVWDSGRLLGKQQSGRATWIVLICSMSASLGLALYKPGEKTDKSQ</sequence>
<evidence type="ECO:0008006" key="11">
    <source>
        <dbReference type="Google" id="ProtNLM"/>
    </source>
</evidence>
<dbReference type="SUPFAM" id="SSF81343">
    <property type="entry name" value="Fumarate reductase respiratory complex transmembrane subunits"/>
    <property type="match status" value="1"/>
</dbReference>
<dbReference type="GO" id="GO:0016020">
    <property type="term" value="C:membrane"/>
    <property type="evidence" value="ECO:0007669"/>
    <property type="project" value="UniProtKB-SubCell"/>
</dbReference>
<dbReference type="InterPro" id="IPR000701">
    <property type="entry name" value="SuccDH_FuR_B_TM-su"/>
</dbReference>
<evidence type="ECO:0000313" key="9">
    <source>
        <dbReference type="EMBL" id="KAJ5733732.1"/>
    </source>
</evidence>
<keyword evidence="4" id="KW-0479">Metal-binding</keyword>
<proteinExistence type="predicted"/>
<dbReference type="EMBL" id="JAQJAN010000003">
    <property type="protein sequence ID" value="KAJ5733732.1"/>
    <property type="molecule type" value="Genomic_DNA"/>
</dbReference>
<dbReference type="GO" id="GO:0006121">
    <property type="term" value="P:mitochondrial electron transport, succinate to ubiquinone"/>
    <property type="evidence" value="ECO:0007669"/>
    <property type="project" value="TreeGrafter"/>
</dbReference>
<gene>
    <name evidence="9" type="ORF">N7493_002518</name>
</gene>
<comment type="subcellular location">
    <subcellularLocation>
        <location evidence="1">Membrane</location>
    </subcellularLocation>
</comment>
<protein>
    <recommendedName>
        <fullName evidence="11">Succinate dehydrogenase cytochrome b560 subunit</fullName>
    </recommendedName>
</protein>
<dbReference type="GO" id="GO:0006099">
    <property type="term" value="P:tricarboxylic acid cycle"/>
    <property type="evidence" value="ECO:0007669"/>
    <property type="project" value="InterPro"/>
</dbReference>
<keyword evidence="3 8" id="KW-0812">Transmembrane</keyword>
<dbReference type="GO" id="GO:0005739">
    <property type="term" value="C:mitochondrion"/>
    <property type="evidence" value="ECO:0007669"/>
    <property type="project" value="GOC"/>
</dbReference>
<dbReference type="Gene3D" id="1.20.1300.10">
    <property type="entry name" value="Fumarate reductase/succinate dehydrogenase, transmembrane subunit"/>
    <property type="match status" value="1"/>
</dbReference>
<reference evidence="9" key="1">
    <citation type="journal article" date="2023" name="IMA Fungus">
        <title>Comparative genomic study of the Penicillium genus elucidates a diverse pangenome and 15 lateral gene transfer events.</title>
        <authorList>
            <person name="Petersen C."/>
            <person name="Sorensen T."/>
            <person name="Nielsen M.R."/>
            <person name="Sondergaard T.E."/>
            <person name="Sorensen J.L."/>
            <person name="Fitzpatrick D.A."/>
            <person name="Frisvad J.C."/>
            <person name="Nielsen K.L."/>
        </authorList>
    </citation>
    <scope>NUCLEOTIDE SEQUENCE</scope>
    <source>
        <strain evidence="9">IBT 17514</strain>
    </source>
</reference>
<evidence type="ECO:0000256" key="4">
    <source>
        <dbReference type="ARBA" id="ARBA00022723"/>
    </source>
</evidence>
<dbReference type="PANTHER" id="PTHR10978">
    <property type="entry name" value="SUCCINATE DEHYDROGENASE CYTOCHROME B560 SUBUNIT"/>
    <property type="match status" value="1"/>
</dbReference>
<keyword evidence="5 8" id="KW-1133">Transmembrane helix</keyword>
<evidence type="ECO:0000313" key="10">
    <source>
        <dbReference type="Proteomes" id="UP001215712"/>
    </source>
</evidence>
<dbReference type="Pfam" id="PF01127">
    <property type="entry name" value="Sdh_cyt"/>
    <property type="match status" value="1"/>
</dbReference>
<evidence type="ECO:0000256" key="8">
    <source>
        <dbReference type="SAM" id="Phobius"/>
    </source>
</evidence>
<keyword evidence="2" id="KW-0349">Heme</keyword>